<organism evidence="1 2">
    <name type="scientific">Pectobacterium carotovorum</name>
    <name type="common">Erwinia carotovora</name>
    <dbReference type="NCBI Taxonomy" id="554"/>
    <lineage>
        <taxon>Bacteria</taxon>
        <taxon>Pseudomonadati</taxon>
        <taxon>Pseudomonadota</taxon>
        <taxon>Gammaproteobacteria</taxon>
        <taxon>Enterobacterales</taxon>
        <taxon>Pectobacteriaceae</taxon>
        <taxon>Pectobacterium</taxon>
    </lineage>
</organism>
<evidence type="ECO:0000313" key="1">
    <source>
        <dbReference type="EMBL" id="RJL55751.1"/>
    </source>
</evidence>
<sequence length="109" mass="12602">MSYEYQLVFDDVSITQHVINTLGRSGSCVHAENGDVYLKDNALNNNDEYDVRLIYENENSLWLQINVKSVNLYTLVLNTLSDSAFRCFEDGETENEVELNEAFRLKKNQ</sequence>
<dbReference type="EMBL" id="QZDH01000001">
    <property type="protein sequence ID" value="RJL55751.1"/>
    <property type="molecule type" value="Genomic_DNA"/>
</dbReference>
<name>A0A419B286_PECCA</name>
<accession>A0A419B286</accession>
<dbReference type="AlphaFoldDB" id="A0A419B286"/>
<dbReference type="Proteomes" id="UP000283655">
    <property type="component" value="Unassembled WGS sequence"/>
</dbReference>
<comment type="caution">
    <text evidence="1">The sequence shown here is derived from an EMBL/GenBank/DDBJ whole genome shotgun (WGS) entry which is preliminary data.</text>
</comment>
<gene>
    <name evidence="1" type="ORF">D5071_00115</name>
</gene>
<proteinExistence type="predicted"/>
<dbReference type="RefSeq" id="WP_119872461.1">
    <property type="nucleotide sequence ID" value="NZ_QZDH01000001.1"/>
</dbReference>
<protein>
    <submittedName>
        <fullName evidence="1">Uncharacterized protein</fullName>
    </submittedName>
</protein>
<reference evidence="1 2" key="1">
    <citation type="submission" date="2018-09" db="EMBL/GenBank/DDBJ databases">
        <title>Phylogenetic diversity of Pectobacterium and Dickeya strains causing blackleg disease of potato in Morocco.</title>
        <authorList>
            <person name="Oulghazi S."/>
            <person name="Moumni M."/>
            <person name="Faure D."/>
        </authorList>
    </citation>
    <scope>NUCLEOTIDE SEQUENCE [LARGE SCALE GENOMIC DNA]</scope>
    <source>
        <strain evidence="1 2">S1.15.11.2D</strain>
    </source>
</reference>
<evidence type="ECO:0000313" key="2">
    <source>
        <dbReference type="Proteomes" id="UP000283655"/>
    </source>
</evidence>